<dbReference type="Proteomes" id="UP001431775">
    <property type="component" value="Unassembled WGS sequence"/>
</dbReference>
<gene>
    <name evidence="1" type="ORF">QJV33_11660</name>
</gene>
<evidence type="ECO:0000313" key="2">
    <source>
        <dbReference type="Proteomes" id="UP001431775"/>
    </source>
</evidence>
<accession>A0ABT6QAV4</accession>
<organism evidence="1 2">
    <name type="scientific">Commensalibacter nepenthis</name>
    <dbReference type="NCBI Taxonomy" id="3043872"/>
    <lineage>
        <taxon>Bacteria</taxon>
        <taxon>Pseudomonadati</taxon>
        <taxon>Pseudomonadota</taxon>
        <taxon>Alphaproteobacteria</taxon>
        <taxon>Acetobacterales</taxon>
        <taxon>Acetobacteraceae</taxon>
    </lineage>
</organism>
<dbReference type="EMBL" id="JASBAN010000005">
    <property type="protein sequence ID" value="MDI2113926.1"/>
    <property type="molecule type" value="Genomic_DNA"/>
</dbReference>
<sequence length="102" mass="12114">MTYECPELDEKIFQEAASLLQRQQWFSEYNGPKFYTKSIIRQFTNLIVRKLSEISTIPSENLQYIEENVNGVNGWAFYDDREIELMDARKILRDETRRGNGL</sequence>
<protein>
    <submittedName>
        <fullName evidence="1">Uncharacterized protein</fullName>
    </submittedName>
</protein>
<reference evidence="1" key="1">
    <citation type="submission" date="2023-05" db="EMBL/GenBank/DDBJ databases">
        <title>Whole genome sequence of Commensalibacter sp.</title>
        <authorList>
            <person name="Charoenyingcharoen P."/>
            <person name="Yukphan P."/>
        </authorList>
    </citation>
    <scope>NUCLEOTIDE SEQUENCE</scope>
    <source>
        <strain evidence="1">TBRC 10068</strain>
    </source>
</reference>
<dbReference type="RefSeq" id="WP_281463577.1">
    <property type="nucleotide sequence ID" value="NZ_JASBAN010000005.1"/>
</dbReference>
<evidence type="ECO:0000313" key="1">
    <source>
        <dbReference type="EMBL" id="MDI2113926.1"/>
    </source>
</evidence>
<proteinExistence type="predicted"/>
<name>A0ABT6QAV4_9PROT</name>
<comment type="caution">
    <text evidence="1">The sequence shown here is derived from an EMBL/GenBank/DDBJ whole genome shotgun (WGS) entry which is preliminary data.</text>
</comment>
<keyword evidence="2" id="KW-1185">Reference proteome</keyword>